<proteinExistence type="predicted"/>
<dbReference type="AlphaFoldDB" id="A0AAD8HTH4"/>
<gene>
    <name evidence="2" type="ORF">POM88_028759</name>
</gene>
<dbReference type="SUPFAM" id="SSF81606">
    <property type="entry name" value="PP2C-like"/>
    <property type="match status" value="1"/>
</dbReference>
<dbReference type="Gene3D" id="3.60.40.10">
    <property type="entry name" value="PPM-type phosphatase domain"/>
    <property type="match status" value="1"/>
</dbReference>
<evidence type="ECO:0000313" key="2">
    <source>
        <dbReference type="EMBL" id="KAK1372566.1"/>
    </source>
</evidence>
<dbReference type="CDD" id="cd00143">
    <property type="entry name" value="PP2Cc"/>
    <property type="match status" value="1"/>
</dbReference>
<dbReference type="InterPro" id="IPR001932">
    <property type="entry name" value="PPM-type_phosphatase-like_dom"/>
</dbReference>
<reference evidence="2" key="2">
    <citation type="submission" date="2023-05" db="EMBL/GenBank/DDBJ databases">
        <authorList>
            <person name="Schelkunov M.I."/>
        </authorList>
    </citation>
    <scope>NUCLEOTIDE SEQUENCE</scope>
    <source>
        <strain evidence="2">Hsosn_3</strain>
        <tissue evidence="2">Leaf</tissue>
    </source>
</reference>
<sequence>MGICISTASSEMYAIEHGPENVVYYEELNNAADGNQRVSSLHTQQGSKGLNQDCAIIYQGYGMENGTFCGVFDGHGANGHMVSKLVRNRLPSLLLNQMNDIAKYNTTSYNDKDFDKWKEACVSAFRVMDKEVKLMENIDCACSGTTAVTGDDLLIANLGDSRAVLGTMGKNGIRAVELTTDLKPCVPLEAERIRACNGRVLALKEESHVQRVWLPHEDSPGLAMSRAFGDFVLKNHGVISTPHVTCHRLTLSDQFLVLATDGVWDVLSNNEVVSIIWAAKREEAAKAVVDAATAAWEHKYPSSRRDDCTVICLFF</sequence>
<accession>A0AAD8HTH4</accession>
<dbReference type="EMBL" id="JAUIZM010000007">
    <property type="protein sequence ID" value="KAK1372566.1"/>
    <property type="molecule type" value="Genomic_DNA"/>
</dbReference>
<organism evidence="2 3">
    <name type="scientific">Heracleum sosnowskyi</name>
    <dbReference type="NCBI Taxonomy" id="360622"/>
    <lineage>
        <taxon>Eukaryota</taxon>
        <taxon>Viridiplantae</taxon>
        <taxon>Streptophyta</taxon>
        <taxon>Embryophyta</taxon>
        <taxon>Tracheophyta</taxon>
        <taxon>Spermatophyta</taxon>
        <taxon>Magnoliopsida</taxon>
        <taxon>eudicotyledons</taxon>
        <taxon>Gunneridae</taxon>
        <taxon>Pentapetalae</taxon>
        <taxon>asterids</taxon>
        <taxon>campanulids</taxon>
        <taxon>Apiales</taxon>
        <taxon>Apiaceae</taxon>
        <taxon>Apioideae</taxon>
        <taxon>apioid superclade</taxon>
        <taxon>Tordylieae</taxon>
        <taxon>Tordyliinae</taxon>
        <taxon>Heracleum</taxon>
    </lineage>
</organism>
<dbReference type="GO" id="GO:0004722">
    <property type="term" value="F:protein serine/threonine phosphatase activity"/>
    <property type="evidence" value="ECO:0007669"/>
    <property type="project" value="InterPro"/>
</dbReference>
<feature type="domain" description="PPM-type phosphatase" evidence="1">
    <location>
        <begin position="37"/>
        <end position="315"/>
    </location>
</feature>
<keyword evidence="3" id="KW-1185">Reference proteome</keyword>
<reference evidence="2" key="1">
    <citation type="submission" date="2023-02" db="EMBL/GenBank/DDBJ databases">
        <title>Genome of toxic invasive species Heracleum sosnowskyi carries increased number of genes despite the absence of recent whole-genome duplications.</title>
        <authorList>
            <person name="Schelkunov M."/>
            <person name="Shtratnikova V."/>
            <person name="Makarenko M."/>
            <person name="Klepikova A."/>
            <person name="Omelchenko D."/>
            <person name="Novikova G."/>
            <person name="Obukhova E."/>
            <person name="Bogdanov V."/>
            <person name="Penin A."/>
            <person name="Logacheva M."/>
        </authorList>
    </citation>
    <scope>NUCLEOTIDE SEQUENCE</scope>
    <source>
        <strain evidence="2">Hsosn_3</strain>
        <tissue evidence="2">Leaf</tissue>
    </source>
</reference>
<dbReference type="InterPro" id="IPR015655">
    <property type="entry name" value="PP2C"/>
</dbReference>
<comment type="caution">
    <text evidence="2">The sequence shown here is derived from an EMBL/GenBank/DDBJ whole genome shotgun (WGS) entry which is preliminary data.</text>
</comment>
<name>A0AAD8HTH4_9APIA</name>
<evidence type="ECO:0000313" key="3">
    <source>
        <dbReference type="Proteomes" id="UP001237642"/>
    </source>
</evidence>
<dbReference type="PROSITE" id="PS51746">
    <property type="entry name" value="PPM_2"/>
    <property type="match status" value="1"/>
</dbReference>
<dbReference type="InterPro" id="IPR036457">
    <property type="entry name" value="PPM-type-like_dom_sf"/>
</dbReference>
<dbReference type="SMART" id="SM00332">
    <property type="entry name" value="PP2Cc"/>
    <property type="match status" value="1"/>
</dbReference>
<dbReference type="Proteomes" id="UP001237642">
    <property type="component" value="Unassembled WGS sequence"/>
</dbReference>
<dbReference type="Pfam" id="PF00481">
    <property type="entry name" value="PP2C"/>
    <property type="match status" value="1"/>
</dbReference>
<dbReference type="PANTHER" id="PTHR47992">
    <property type="entry name" value="PROTEIN PHOSPHATASE"/>
    <property type="match status" value="1"/>
</dbReference>
<evidence type="ECO:0000259" key="1">
    <source>
        <dbReference type="PROSITE" id="PS51746"/>
    </source>
</evidence>
<protein>
    <submittedName>
        <fullName evidence="2">PPM-type phosphatase domain-containing protein</fullName>
    </submittedName>
</protein>